<dbReference type="SUPFAM" id="SSF56003">
    <property type="entry name" value="Molybdenum cofactor-binding domain"/>
    <property type="match status" value="1"/>
</dbReference>
<evidence type="ECO:0000259" key="12">
    <source>
        <dbReference type="SMART" id="SM01008"/>
    </source>
</evidence>
<dbReference type="GO" id="GO:0030151">
    <property type="term" value="F:molybdenum ion binding"/>
    <property type="evidence" value="ECO:0007669"/>
    <property type="project" value="InterPro"/>
</dbReference>
<evidence type="ECO:0000256" key="11">
    <source>
        <dbReference type="ARBA" id="ARBA00053029"/>
    </source>
</evidence>
<dbReference type="InterPro" id="IPR016208">
    <property type="entry name" value="Ald_Oxase/xanthine_DH-like"/>
</dbReference>
<comment type="similarity">
    <text evidence="3">Belongs to the xanthine dehydrogenase family.</text>
</comment>
<dbReference type="FunFam" id="3.30.365.10:FF:000002">
    <property type="entry name" value="Xanthine dehydrogenase oxidase"/>
    <property type="match status" value="1"/>
</dbReference>
<dbReference type="InterPro" id="IPR000674">
    <property type="entry name" value="Ald_Oxase/Xan_DH_a/b"/>
</dbReference>
<dbReference type="InterPro" id="IPR046867">
    <property type="entry name" value="AldOxase/xan_DH_MoCoBD2"/>
</dbReference>
<dbReference type="Pfam" id="PF20256">
    <property type="entry name" value="MoCoBD_2"/>
    <property type="match status" value="1"/>
</dbReference>
<evidence type="ECO:0000256" key="4">
    <source>
        <dbReference type="ARBA" id="ARBA00022505"/>
    </source>
</evidence>
<sequence length="797" mass="86990">METGKSLAHDSAEMQVTGAALYTDDIIENAGELVVSFVGSPVAHGLLKRIDLGNLYQIPGFVAAFTWRDIPGANLFGPVIADEPFLAKDICEYLGQPIVVLAAKNVGALKKARLQVQIEVEEKTPWFTISQALKQNSFLGTSRVIKRGDFDEAWLKADHQIEGVFYSNGQEQFYLESQAVIAHSGEGNEILIQASTQNPTELQEVVAHMLSIDFKEVVCTCRRMGGAFGGKETQAALPALMVALVAKKTGRSARIAYDKDTDMNVTGKRHPFRSQYQAAVDKDGNLLGLKVDSYSNGGAYTDLSLAIMERALLHADNAYFIPHISLMGQVCKTHLPPNTAFRGFGGPQGMAVIENLLEDIAAKLRRDPYEIRSQNCYGNSPRDRTPFGQRVESRLPQILNQIHENSDYKTRLEKIRQLNKTSTTHLRGISLTPMKFGISFTATFLNQANALINILKDGSVQVSTGGTEMGQGLTVKIRQIVAEELGVPSEQVKYMTTSTEKNHNTSPTAASAGTDLNGMAAANACQAIRSRLAEFAAELFADTQVGISKCPEAIKFSEGKVWDYRCPEKQVTFGELALQAYRNRLNLGERGFYRTPGVGFNQSTGKGSPFHYFTTGACVAEVEIDRFTGQWTLERADLLLDIGHSINPGIDRGQIVGGFIQGLGWVSMEELRYQEDGKLLSYSPTSYKIPNVGDLPRDLRIELYEDPAPKGSIRKSKAVGEPPLMLSLAAFTGVKQALGSVAPGKAVPLAIPATAEEVLRCLTWLEDDEAAWGLTNTEIPLVAKPGQSMTNMAEKVA</sequence>
<comment type="cofactor">
    <cofactor evidence="10">
        <name>[2Fe-2S] cluster</name>
        <dbReference type="ChEBI" id="CHEBI:190135"/>
    </cofactor>
</comment>
<evidence type="ECO:0000256" key="3">
    <source>
        <dbReference type="ARBA" id="ARBA00006849"/>
    </source>
</evidence>
<protein>
    <submittedName>
        <fullName evidence="13">Xanthine dehydrogenase molybdopterin binding subunit</fullName>
    </submittedName>
</protein>
<evidence type="ECO:0000256" key="9">
    <source>
        <dbReference type="ARBA" id="ARBA00023014"/>
    </source>
</evidence>
<dbReference type="EMBL" id="NZEX01000145">
    <property type="protein sequence ID" value="MAH64229.1"/>
    <property type="molecule type" value="Genomic_DNA"/>
</dbReference>
<dbReference type="InterPro" id="IPR037165">
    <property type="entry name" value="AldOxase/xan_DH_Mopterin-bd_sf"/>
</dbReference>
<dbReference type="InterPro" id="IPR036856">
    <property type="entry name" value="Ald_Oxase/Xan_DH_a/b_sf"/>
</dbReference>
<dbReference type="FunFam" id="3.30.365.10:FF:000001">
    <property type="entry name" value="Xanthine dehydrogenase oxidase"/>
    <property type="match status" value="1"/>
</dbReference>
<dbReference type="SUPFAM" id="SSF54665">
    <property type="entry name" value="CO dehydrogenase molybdoprotein N-domain-like"/>
    <property type="match status" value="1"/>
</dbReference>
<keyword evidence="6" id="KW-0479">Metal-binding</keyword>
<comment type="caution">
    <text evidence="13">The sequence shown here is derived from an EMBL/GenBank/DDBJ whole genome shotgun (WGS) entry which is preliminary data.</text>
</comment>
<dbReference type="GO" id="GO:0051537">
    <property type="term" value="F:2 iron, 2 sulfur cluster binding"/>
    <property type="evidence" value="ECO:0007669"/>
    <property type="project" value="UniProtKB-KW"/>
</dbReference>
<evidence type="ECO:0000256" key="10">
    <source>
        <dbReference type="ARBA" id="ARBA00034078"/>
    </source>
</evidence>
<dbReference type="Gene3D" id="3.90.1170.50">
    <property type="entry name" value="Aldehyde oxidase/xanthine dehydrogenase, a/b hammerhead"/>
    <property type="match status" value="1"/>
</dbReference>
<dbReference type="NCBIfam" id="TIGR02965">
    <property type="entry name" value="xanthine_xdhB"/>
    <property type="match status" value="1"/>
</dbReference>
<comment type="cofactor">
    <cofactor evidence="11">
        <name>Mo-molybdopterin cytosine dinucleotide</name>
        <dbReference type="ChEBI" id="CHEBI:71308"/>
    </cofactor>
</comment>
<dbReference type="AlphaFoldDB" id="A0A2D6YM36"/>
<keyword evidence="4" id="KW-0500">Molybdenum</keyword>
<dbReference type="InterPro" id="IPR008274">
    <property type="entry name" value="AldOxase/xan_DH_MoCoBD1"/>
</dbReference>
<dbReference type="SMART" id="SM01008">
    <property type="entry name" value="Ald_Xan_dh_C"/>
    <property type="match status" value="1"/>
</dbReference>
<evidence type="ECO:0000256" key="8">
    <source>
        <dbReference type="ARBA" id="ARBA00023004"/>
    </source>
</evidence>
<evidence type="ECO:0000256" key="7">
    <source>
        <dbReference type="ARBA" id="ARBA00023002"/>
    </source>
</evidence>
<name>A0A2D6YM36_9DELT</name>
<dbReference type="GO" id="GO:0016491">
    <property type="term" value="F:oxidoreductase activity"/>
    <property type="evidence" value="ECO:0007669"/>
    <property type="project" value="UniProtKB-KW"/>
</dbReference>
<reference evidence="14" key="1">
    <citation type="submission" date="2017-09" db="EMBL/GenBank/DDBJ databases">
        <title>The Reconstruction of 2,631 Draft Metagenome-Assembled Genomes from the Global Oceans.</title>
        <authorList>
            <person name="Tully B.J."/>
            <person name="Graham E.D."/>
            <person name="Heidelberg J.F."/>
        </authorList>
    </citation>
    <scope>NUCLEOTIDE SEQUENCE [LARGE SCALE GENOMIC DNA]</scope>
</reference>
<organism evidence="13 14">
    <name type="scientific">SAR324 cluster bacterium</name>
    <dbReference type="NCBI Taxonomy" id="2024889"/>
    <lineage>
        <taxon>Bacteria</taxon>
        <taxon>Deltaproteobacteria</taxon>
        <taxon>SAR324 cluster</taxon>
    </lineage>
</organism>
<keyword evidence="9" id="KW-0411">Iron-sulfur</keyword>
<dbReference type="Gene3D" id="3.30.365.10">
    <property type="entry name" value="Aldehyde oxidase/xanthine dehydrogenase, molybdopterin binding domain"/>
    <property type="match status" value="4"/>
</dbReference>
<gene>
    <name evidence="13" type="primary">xdhB</name>
    <name evidence="13" type="ORF">CMN54_12455</name>
</gene>
<dbReference type="GO" id="GO:0005506">
    <property type="term" value="F:iron ion binding"/>
    <property type="evidence" value="ECO:0007669"/>
    <property type="project" value="InterPro"/>
</dbReference>
<accession>A0A2D6YM36</accession>
<dbReference type="Pfam" id="PF02738">
    <property type="entry name" value="MoCoBD_1"/>
    <property type="match status" value="1"/>
</dbReference>
<evidence type="ECO:0000256" key="5">
    <source>
        <dbReference type="ARBA" id="ARBA00022714"/>
    </source>
</evidence>
<comment type="cofactor">
    <cofactor evidence="1">
        <name>Mo-molybdopterin</name>
        <dbReference type="ChEBI" id="CHEBI:71302"/>
    </cofactor>
</comment>
<keyword evidence="8" id="KW-0408">Iron</keyword>
<dbReference type="PANTHER" id="PTHR11908">
    <property type="entry name" value="XANTHINE DEHYDROGENASE"/>
    <property type="match status" value="1"/>
</dbReference>
<comment type="cofactor">
    <cofactor evidence="2">
        <name>FAD</name>
        <dbReference type="ChEBI" id="CHEBI:57692"/>
    </cofactor>
</comment>
<evidence type="ECO:0000256" key="2">
    <source>
        <dbReference type="ARBA" id="ARBA00001974"/>
    </source>
</evidence>
<proteinExistence type="inferred from homology"/>
<keyword evidence="5" id="KW-0001">2Fe-2S</keyword>
<evidence type="ECO:0000313" key="14">
    <source>
        <dbReference type="Proteomes" id="UP000226525"/>
    </source>
</evidence>
<evidence type="ECO:0000256" key="1">
    <source>
        <dbReference type="ARBA" id="ARBA00001924"/>
    </source>
</evidence>
<dbReference type="Pfam" id="PF01315">
    <property type="entry name" value="Ald_Xan_dh_C"/>
    <property type="match status" value="1"/>
</dbReference>
<evidence type="ECO:0000313" key="13">
    <source>
        <dbReference type="EMBL" id="MAH64229.1"/>
    </source>
</evidence>
<evidence type="ECO:0000256" key="6">
    <source>
        <dbReference type="ARBA" id="ARBA00022723"/>
    </source>
</evidence>
<dbReference type="Proteomes" id="UP000226525">
    <property type="component" value="Unassembled WGS sequence"/>
</dbReference>
<dbReference type="InterPro" id="IPR014309">
    <property type="entry name" value="Xanthine_DH_Mopterin-bd_su"/>
</dbReference>
<feature type="domain" description="Aldehyde oxidase/xanthine dehydrogenase a/b hammerhead" evidence="12">
    <location>
        <begin position="17"/>
        <end position="124"/>
    </location>
</feature>
<dbReference type="PANTHER" id="PTHR11908:SF132">
    <property type="entry name" value="ALDEHYDE OXIDASE 1-RELATED"/>
    <property type="match status" value="1"/>
</dbReference>
<keyword evidence="7" id="KW-0560">Oxidoreductase</keyword>